<dbReference type="EC" id="3.1.26.4" evidence="6 14"/>
<comment type="function">
    <text evidence="3 14 16">Endonuclease that specifically degrades the RNA of RNA-DNA hybrids.</text>
</comment>
<dbReference type="PANTHER" id="PTHR10954">
    <property type="entry name" value="RIBONUCLEASE H2 SUBUNIT A"/>
    <property type="match status" value="1"/>
</dbReference>
<dbReference type="FunFam" id="3.30.420.10:FF:000006">
    <property type="entry name" value="Ribonuclease HII"/>
    <property type="match status" value="1"/>
</dbReference>
<keyword evidence="10 14" id="KW-0479">Metal-binding</keyword>
<evidence type="ECO:0000256" key="15">
    <source>
        <dbReference type="PROSITE-ProRule" id="PRU01319"/>
    </source>
</evidence>
<feature type="binding site" evidence="14 15">
    <location>
        <position position="80"/>
    </location>
    <ligand>
        <name>a divalent metal cation</name>
        <dbReference type="ChEBI" id="CHEBI:60240"/>
    </ligand>
</feature>
<dbReference type="PROSITE" id="PS51975">
    <property type="entry name" value="RNASE_H_2"/>
    <property type="match status" value="1"/>
</dbReference>
<evidence type="ECO:0000256" key="12">
    <source>
        <dbReference type="ARBA" id="ARBA00022801"/>
    </source>
</evidence>
<evidence type="ECO:0000313" key="18">
    <source>
        <dbReference type="EMBL" id="OGF98211.1"/>
    </source>
</evidence>
<evidence type="ECO:0000256" key="14">
    <source>
        <dbReference type="HAMAP-Rule" id="MF_00052"/>
    </source>
</evidence>
<comment type="cofactor">
    <cofactor evidence="2">
        <name>Mg(2+)</name>
        <dbReference type="ChEBI" id="CHEBI:18420"/>
    </cofactor>
</comment>
<evidence type="ECO:0000256" key="13">
    <source>
        <dbReference type="ARBA" id="ARBA00023211"/>
    </source>
</evidence>
<organism evidence="18 19">
    <name type="scientific">Candidatus Glassbacteria bacterium GWA2_58_10</name>
    <dbReference type="NCBI Taxonomy" id="1817865"/>
    <lineage>
        <taxon>Bacteria</taxon>
        <taxon>Candidatus Glassiibacteriota</taxon>
    </lineage>
</organism>
<evidence type="ECO:0000256" key="1">
    <source>
        <dbReference type="ARBA" id="ARBA00000077"/>
    </source>
</evidence>
<feature type="binding site" evidence="14 15">
    <location>
        <position position="81"/>
    </location>
    <ligand>
        <name>a divalent metal cation</name>
        <dbReference type="ChEBI" id="CHEBI:60240"/>
    </ligand>
</feature>
<comment type="catalytic activity">
    <reaction evidence="1 14 15 16">
        <text>Endonucleolytic cleavage to 5'-phosphomonoester.</text>
        <dbReference type="EC" id="3.1.26.4"/>
    </reaction>
</comment>
<keyword evidence="12 14" id="KW-0378">Hydrolase</keyword>
<dbReference type="GO" id="GO:0006298">
    <property type="term" value="P:mismatch repair"/>
    <property type="evidence" value="ECO:0007669"/>
    <property type="project" value="TreeGrafter"/>
</dbReference>
<keyword evidence="8 14" id="KW-0963">Cytoplasm</keyword>
<dbReference type="PANTHER" id="PTHR10954:SF18">
    <property type="entry name" value="RIBONUCLEASE HII"/>
    <property type="match status" value="1"/>
</dbReference>
<dbReference type="HAMAP" id="MF_00052_B">
    <property type="entry name" value="RNase_HII_B"/>
    <property type="match status" value="1"/>
</dbReference>
<evidence type="ECO:0000256" key="8">
    <source>
        <dbReference type="ARBA" id="ARBA00022490"/>
    </source>
</evidence>
<reference evidence="18 19" key="1">
    <citation type="journal article" date="2016" name="Nat. Commun.">
        <title>Thousands of microbial genomes shed light on interconnected biogeochemical processes in an aquifer system.</title>
        <authorList>
            <person name="Anantharaman K."/>
            <person name="Brown C.T."/>
            <person name="Hug L.A."/>
            <person name="Sharon I."/>
            <person name="Castelle C.J."/>
            <person name="Probst A.J."/>
            <person name="Thomas B.C."/>
            <person name="Singh A."/>
            <person name="Wilkins M.J."/>
            <person name="Karaoz U."/>
            <person name="Brodie E.L."/>
            <person name="Williams K.H."/>
            <person name="Hubbard S.S."/>
            <person name="Banfield J.F."/>
        </authorList>
    </citation>
    <scope>NUCLEOTIDE SEQUENCE [LARGE SCALE GENOMIC DNA]</scope>
</reference>
<dbReference type="Pfam" id="PF01351">
    <property type="entry name" value="RNase_HII"/>
    <property type="match status" value="1"/>
</dbReference>
<evidence type="ECO:0000259" key="17">
    <source>
        <dbReference type="PROSITE" id="PS51975"/>
    </source>
</evidence>
<dbReference type="InterPro" id="IPR012337">
    <property type="entry name" value="RNaseH-like_sf"/>
</dbReference>
<evidence type="ECO:0000256" key="4">
    <source>
        <dbReference type="ARBA" id="ARBA00004496"/>
    </source>
</evidence>
<dbReference type="GO" id="GO:0005737">
    <property type="term" value="C:cytoplasm"/>
    <property type="evidence" value="ECO:0007669"/>
    <property type="project" value="UniProtKB-SubCell"/>
</dbReference>
<dbReference type="Gene3D" id="3.30.420.10">
    <property type="entry name" value="Ribonuclease H-like superfamily/Ribonuclease H"/>
    <property type="match status" value="1"/>
</dbReference>
<feature type="binding site" evidence="14 15">
    <location>
        <position position="172"/>
    </location>
    <ligand>
        <name>a divalent metal cation</name>
        <dbReference type="ChEBI" id="CHEBI:60240"/>
    </ligand>
</feature>
<comment type="cofactor">
    <cofactor evidence="14 15">
        <name>Mn(2+)</name>
        <dbReference type="ChEBI" id="CHEBI:29035"/>
    </cofactor>
    <cofactor evidence="14 15">
        <name>Mg(2+)</name>
        <dbReference type="ChEBI" id="CHEBI:18420"/>
    </cofactor>
    <text evidence="14 15">Manganese or magnesium. Binds 1 divalent metal ion per monomer in the absence of substrate. May bind a second metal ion after substrate binding.</text>
</comment>
<dbReference type="InterPro" id="IPR024567">
    <property type="entry name" value="RNase_HII/HIII_dom"/>
</dbReference>
<dbReference type="CDD" id="cd07182">
    <property type="entry name" value="RNase_HII_bacteria_HII_like"/>
    <property type="match status" value="1"/>
</dbReference>
<protein>
    <recommendedName>
        <fullName evidence="7 14">Ribonuclease HII</fullName>
        <shortName evidence="14">RNase HII</shortName>
        <ecNumber evidence="6 14">3.1.26.4</ecNumber>
    </recommendedName>
</protein>
<dbReference type="EMBL" id="MFIV01000150">
    <property type="protein sequence ID" value="OGF98211.1"/>
    <property type="molecule type" value="Genomic_DNA"/>
</dbReference>
<dbReference type="NCBIfam" id="NF000594">
    <property type="entry name" value="PRK00015.1-1"/>
    <property type="match status" value="1"/>
</dbReference>
<keyword evidence="9 14" id="KW-0540">Nuclease</keyword>
<evidence type="ECO:0000256" key="16">
    <source>
        <dbReference type="RuleBase" id="RU003515"/>
    </source>
</evidence>
<dbReference type="InterPro" id="IPR036397">
    <property type="entry name" value="RNaseH_sf"/>
</dbReference>
<dbReference type="GO" id="GO:0004523">
    <property type="term" value="F:RNA-DNA hybrid ribonuclease activity"/>
    <property type="evidence" value="ECO:0007669"/>
    <property type="project" value="UniProtKB-UniRule"/>
</dbReference>
<gene>
    <name evidence="14" type="primary">rnhB</name>
    <name evidence="18" type="ORF">A2Z86_05285</name>
</gene>
<evidence type="ECO:0000313" key="19">
    <source>
        <dbReference type="Proteomes" id="UP000176992"/>
    </source>
</evidence>
<comment type="caution">
    <text evidence="18">The sequence shown here is derived from an EMBL/GenBank/DDBJ whole genome shotgun (WGS) entry which is preliminary data.</text>
</comment>
<evidence type="ECO:0000256" key="2">
    <source>
        <dbReference type="ARBA" id="ARBA00001946"/>
    </source>
</evidence>
<comment type="subcellular location">
    <subcellularLocation>
        <location evidence="4 14">Cytoplasm</location>
    </subcellularLocation>
</comment>
<evidence type="ECO:0000256" key="7">
    <source>
        <dbReference type="ARBA" id="ARBA00019179"/>
    </source>
</evidence>
<name>A0A1F5YEC2_9BACT</name>
<dbReference type="AlphaFoldDB" id="A0A1F5YEC2"/>
<evidence type="ECO:0000256" key="3">
    <source>
        <dbReference type="ARBA" id="ARBA00004065"/>
    </source>
</evidence>
<dbReference type="SUPFAM" id="SSF53098">
    <property type="entry name" value="Ribonuclease H-like"/>
    <property type="match status" value="1"/>
</dbReference>
<dbReference type="InterPro" id="IPR022898">
    <property type="entry name" value="RNase_HII"/>
</dbReference>
<dbReference type="GO" id="GO:0032299">
    <property type="term" value="C:ribonuclease H2 complex"/>
    <property type="evidence" value="ECO:0007669"/>
    <property type="project" value="TreeGrafter"/>
</dbReference>
<accession>A0A1F5YEC2</accession>
<comment type="similarity">
    <text evidence="5 14 16">Belongs to the RNase HII family.</text>
</comment>
<keyword evidence="11 14" id="KW-0255">Endonuclease</keyword>
<dbReference type="GO" id="GO:0043137">
    <property type="term" value="P:DNA replication, removal of RNA primer"/>
    <property type="evidence" value="ECO:0007669"/>
    <property type="project" value="TreeGrafter"/>
</dbReference>
<dbReference type="Proteomes" id="UP000176992">
    <property type="component" value="Unassembled WGS sequence"/>
</dbReference>
<dbReference type="NCBIfam" id="NF000595">
    <property type="entry name" value="PRK00015.1-3"/>
    <property type="match status" value="1"/>
</dbReference>
<keyword evidence="13 14" id="KW-0464">Manganese</keyword>
<proteinExistence type="inferred from homology"/>
<dbReference type="InterPro" id="IPR001352">
    <property type="entry name" value="RNase_HII/HIII"/>
</dbReference>
<evidence type="ECO:0000256" key="10">
    <source>
        <dbReference type="ARBA" id="ARBA00022723"/>
    </source>
</evidence>
<dbReference type="GO" id="GO:0003723">
    <property type="term" value="F:RNA binding"/>
    <property type="evidence" value="ECO:0007669"/>
    <property type="project" value="UniProtKB-UniRule"/>
</dbReference>
<evidence type="ECO:0000256" key="9">
    <source>
        <dbReference type="ARBA" id="ARBA00022722"/>
    </source>
</evidence>
<evidence type="ECO:0000256" key="6">
    <source>
        <dbReference type="ARBA" id="ARBA00012180"/>
    </source>
</evidence>
<feature type="domain" description="RNase H type-2" evidence="17">
    <location>
        <begin position="74"/>
        <end position="263"/>
    </location>
</feature>
<evidence type="ECO:0000256" key="5">
    <source>
        <dbReference type="ARBA" id="ARBA00007383"/>
    </source>
</evidence>
<sequence>MDLEELSLTAIKSMLAPLESVPGELLEALSADPRIQVQALGEQVRRRLERERQARAEQDKMLELERAYHARGLFKVAGVDEVGRGPLAGPVVAAAVIFSPETDYPKARDSKKLPPEKREELYVEILQKARAVGLGRAEHGEIDKLNIYNASLLAMYRAVENLGEKPDAALVDGPMVLRMELPQEALIKGDSRCLSIAAASIVAKVTRDRLMCEYDRLYPAYGFARHKGYPTADHFQALKTLGPCPIHRRSFSAVAACGSFGSLEWRKHYEALSHAAALEDLELRAVEIRPVRESFSPEELNSLRALYRRKRAELELIVEHPQGG</sequence>
<dbReference type="GO" id="GO:0030145">
    <property type="term" value="F:manganese ion binding"/>
    <property type="evidence" value="ECO:0007669"/>
    <property type="project" value="UniProtKB-UniRule"/>
</dbReference>
<evidence type="ECO:0000256" key="11">
    <source>
        <dbReference type="ARBA" id="ARBA00022759"/>
    </source>
</evidence>